<evidence type="ECO:0000259" key="1">
    <source>
        <dbReference type="Pfam" id="PF24467"/>
    </source>
</evidence>
<dbReference type="AlphaFoldDB" id="A0A8T2JNB9"/>
<evidence type="ECO:0000313" key="3">
    <source>
        <dbReference type="Proteomes" id="UP000812440"/>
    </source>
</evidence>
<reference evidence="2" key="1">
    <citation type="thesis" date="2020" institute="ProQuest LLC" country="789 East Eisenhower Parkway, Ann Arbor, MI, USA">
        <title>Comparative Genomics and Chromosome Evolution.</title>
        <authorList>
            <person name="Mudd A.B."/>
        </authorList>
    </citation>
    <scope>NUCLEOTIDE SEQUENCE</scope>
    <source>
        <strain evidence="2">Female2</strain>
        <tissue evidence="2">Blood</tissue>
    </source>
</reference>
<dbReference type="EMBL" id="JAACNH010000003">
    <property type="protein sequence ID" value="KAG8446785.1"/>
    <property type="molecule type" value="Genomic_DNA"/>
</dbReference>
<dbReference type="PANTHER" id="PTHR34098">
    <property type="entry name" value="F-BOX ONLY PROTEIN 47"/>
    <property type="match status" value="1"/>
</dbReference>
<dbReference type="Proteomes" id="UP000812440">
    <property type="component" value="Chromosome 8_10"/>
</dbReference>
<gene>
    <name evidence="2" type="ORF">GDO86_014301</name>
</gene>
<dbReference type="Pfam" id="PF24467">
    <property type="entry name" value="ARM_FBXO47"/>
    <property type="match status" value="1"/>
</dbReference>
<keyword evidence="3" id="KW-1185">Reference proteome</keyword>
<organism evidence="2 3">
    <name type="scientific">Hymenochirus boettgeri</name>
    <name type="common">Congo dwarf clawed frog</name>
    <dbReference type="NCBI Taxonomy" id="247094"/>
    <lineage>
        <taxon>Eukaryota</taxon>
        <taxon>Metazoa</taxon>
        <taxon>Chordata</taxon>
        <taxon>Craniata</taxon>
        <taxon>Vertebrata</taxon>
        <taxon>Euteleostomi</taxon>
        <taxon>Amphibia</taxon>
        <taxon>Batrachia</taxon>
        <taxon>Anura</taxon>
        <taxon>Pipoidea</taxon>
        <taxon>Pipidae</taxon>
        <taxon>Pipinae</taxon>
        <taxon>Hymenochirus</taxon>
    </lineage>
</organism>
<accession>A0A8T2JNB9</accession>
<evidence type="ECO:0000313" key="2">
    <source>
        <dbReference type="EMBL" id="KAG8446785.1"/>
    </source>
</evidence>
<feature type="domain" description="FBXO47 ARM repeats region" evidence="1">
    <location>
        <begin position="123"/>
        <end position="299"/>
    </location>
</feature>
<sequence length="359" mass="41363">MGYISSPMRSRGLLVLDFHNARIPVERRMIPAIDHYRSLGILFKRCTMLLPTKERLKYIQKFLSEIPCFKLGGCVNPLQCLGFACCGAFLQSLTAGWDELECHRVYNFISTLTNLPQKVLLLMLEQCVRRFFRKVLLDNWINCKDVTFWLTQILKPWPLVFQARLLYIIFGPVSTRDGHVLWGKMTQGIADEKSLKGIADAVKLLYETNAKAWTPDDVISLLDEISVIPNKWLLENSARLLILSGNSICFTFMASKAVNGRSMDLARIVVFLALVCEKDSYCMDWAVKMMQRVSTVFATPTERRNFLQNVEIAFARINMEMLQLFILGQFFNLLLAIQFCTVKRITHLQDNYTVKMNFL</sequence>
<dbReference type="InterPro" id="IPR056622">
    <property type="entry name" value="ARM_FBXO47"/>
</dbReference>
<name>A0A8T2JNB9_9PIPI</name>
<dbReference type="OrthoDB" id="9858120at2759"/>
<dbReference type="InterPro" id="IPR038946">
    <property type="entry name" value="FBXO47"/>
</dbReference>
<protein>
    <recommendedName>
        <fullName evidence="1">FBXO47 ARM repeats region domain-containing protein</fullName>
    </recommendedName>
</protein>
<dbReference type="PANTHER" id="PTHR34098:SF1">
    <property type="entry name" value="F-BOX ONLY PROTEIN 47"/>
    <property type="match status" value="1"/>
</dbReference>
<proteinExistence type="predicted"/>
<comment type="caution">
    <text evidence="2">The sequence shown here is derived from an EMBL/GenBank/DDBJ whole genome shotgun (WGS) entry which is preliminary data.</text>
</comment>